<reference evidence="1" key="1">
    <citation type="journal article" date="2014" name="Int. J. Syst. Evol. Microbiol.">
        <title>Complete genome sequence of Corynebacterium casei LMG S-19264T (=DSM 44701T), isolated from a smear-ripened cheese.</title>
        <authorList>
            <consortium name="US DOE Joint Genome Institute (JGI-PGF)"/>
            <person name="Walter F."/>
            <person name="Albersmeier A."/>
            <person name="Kalinowski J."/>
            <person name="Ruckert C."/>
        </authorList>
    </citation>
    <scope>NUCLEOTIDE SEQUENCE</scope>
    <source>
        <strain evidence="1">VKM B-1513</strain>
    </source>
</reference>
<sequence>MPGDPEYDFTFQPERFRGQFDFGEFHLPVSFVASADKSGRLMFEFDAVELAALEGKHVVELMNMGELGGSAPRRTLTGISDGGKTLRSETASVTSWDHNASGQLQLYVSTAETNIEIPLNQPIERPVLEFRLRGFECFPRVYTEIPAGKLVLEGATRSADRDEISGRLAIEASDVVESIDEWSSSAAALLRHVNSTISFARSGYVAMPVSTLYRDGVCIASFRECGPSSASELAPIHYMNYRPTVEAALNAFDAVEEQRDAFETTIGWLLVSTTHDEVRFLTAMTALESLTWGMLGKHAKQVIGTSAFEKVASSLRETIDNFEAIEPASRKAMKLKIRELNKPSFVSKISELLSQWDVSRELLTDDALASLVQLRNKIVHQGRAPDADELWQGVLMIREIMTRLVFRMIDFKGTYDCYLGGHVMRQFPSCKPVSAK</sequence>
<accession>A0A9W6IMD6</accession>
<dbReference type="Proteomes" id="UP001143486">
    <property type="component" value="Unassembled WGS sequence"/>
</dbReference>
<organism evidence="1 2">
    <name type="scientific">Maricaulis virginensis</name>
    <dbReference type="NCBI Taxonomy" id="144022"/>
    <lineage>
        <taxon>Bacteria</taxon>
        <taxon>Pseudomonadati</taxon>
        <taxon>Pseudomonadota</taxon>
        <taxon>Alphaproteobacteria</taxon>
        <taxon>Maricaulales</taxon>
        <taxon>Maricaulaceae</taxon>
        <taxon>Maricaulis</taxon>
    </lineage>
</organism>
<keyword evidence="2" id="KW-1185">Reference proteome</keyword>
<evidence type="ECO:0008006" key="3">
    <source>
        <dbReference type="Google" id="ProtNLM"/>
    </source>
</evidence>
<dbReference type="AlphaFoldDB" id="A0A9W6IMD6"/>
<proteinExistence type="predicted"/>
<dbReference type="EMBL" id="BSFE01000002">
    <property type="protein sequence ID" value="GLK51591.1"/>
    <property type="molecule type" value="Genomic_DNA"/>
</dbReference>
<evidence type="ECO:0000313" key="2">
    <source>
        <dbReference type="Proteomes" id="UP001143486"/>
    </source>
</evidence>
<evidence type="ECO:0000313" key="1">
    <source>
        <dbReference type="EMBL" id="GLK51591.1"/>
    </source>
</evidence>
<name>A0A9W6IMD6_9PROT</name>
<comment type="caution">
    <text evidence="1">The sequence shown here is derived from an EMBL/GenBank/DDBJ whole genome shotgun (WGS) entry which is preliminary data.</text>
</comment>
<gene>
    <name evidence="1" type="ORF">GCM10017621_10990</name>
</gene>
<protein>
    <recommendedName>
        <fullName evidence="3">ApeA N-terminal domain-containing protein</fullName>
    </recommendedName>
</protein>
<reference evidence="1" key="2">
    <citation type="submission" date="2023-01" db="EMBL/GenBank/DDBJ databases">
        <authorList>
            <person name="Sun Q."/>
            <person name="Evtushenko L."/>
        </authorList>
    </citation>
    <scope>NUCLEOTIDE SEQUENCE</scope>
    <source>
        <strain evidence="1">VKM B-1513</strain>
    </source>
</reference>
<dbReference type="RefSeq" id="WP_271185971.1">
    <property type="nucleotide sequence ID" value="NZ_BSFE01000002.1"/>
</dbReference>